<accession>A0A7T5R0C1</accession>
<dbReference type="Proteomes" id="UP000595362">
    <property type="component" value="Chromosome"/>
</dbReference>
<proteinExistence type="predicted"/>
<evidence type="ECO:0000313" key="2">
    <source>
        <dbReference type="Proteomes" id="UP000595362"/>
    </source>
</evidence>
<gene>
    <name evidence="1" type="ORF">HYS17_06180</name>
</gene>
<protein>
    <submittedName>
        <fullName evidence="1">Uncharacterized protein</fullName>
    </submittedName>
</protein>
<sequence length="104" mass="11406">MDVKENSPDELGALEQVQSVLPFDAERYMANIADLDMTYAQKVEFLRVLWDIMSAFVDLGFGVDSVIPIIAKRASESCADALQQAIPKHEFNVAVDDGAKGDAE</sequence>
<organism evidence="1 2">
    <name type="scientific">Micavibrio aeruginosavorus</name>
    <dbReference type="NCBI Taxonomy" id="349221"/>
    <lineage>
        <taxon>Bacteria</taxon>
        <taxon>Pseudomonadati</taxon>
        <taxon>Bdellovibrionota</taxon>
        <taxon>Bdellovibrionia</taxon>
        <taxon>Bdellovibrionales</taxon>
        <taxon>Pseudobdellovibrionaceae</taxon>
        <taxon>Micavibrio</taxon>
    </lineage>
</organism>
<dbReference type="AlphaFoldDB" id="A0A7T5R0C1"/>
<reference evidence="1 2" key="1">
    <citation type="submission" date="2020-07" db="EMBL/GenBank/DDBJ databases">
        <title>Huge and variable diversity of episymbiotic CPR bacteria and DPANN archaea in groundwater ecosystems.</title>
        <authorList>
            <person name="He C.Y."/>
            <person name="Keren R."/>
            <person name="Whittaker M."/>
            <person name="Farag I.F."/>
            <person name="Doudna J."/>
            <person name="Cate J.H.D."/>
            <person name="Banfield J.F."/>
        </authorList>
    </citation>
    <scope>NUCLEOTIDE SEQUENCE [LARGE SCALE GENOMIC DNA]</scope>
    <source>
        <strain evidence="1">NC_groundwater_70_Ag_B-0.1um_54_66</strain>
    </source>
</reference>
<evidence type="ECO:0000313" key="1">
    <source>
        <dbReference type="EMBL" id="QQG35158.1"/>
    </source>
</evidence>
<dbReference type="EMBL" id="CP066681">
    <property type="protein sequence ID" value="QQG35158.1"/>
    <property type="molecule type" value="Genomic_DNA"/>
</dbReference>
<name>A0A7T5R0C1_9BACT</name>